<comment type="subcellular location">
    <subcellularLocation>
        <location evidence="1 6">Nucleus</location>
    </subcellularLocation>
</comment>
<evidence type="ECO:0000313" key="8">
    <source>
        <dbReference type="EMBL" id="KAG2225938.1"/>
    </source>
</evidence>
<dbReference type="Gene3D" id="3.40.50.150">
    <property type="entry name" value="Vaccinia Virus protein VP39"/>
    <property type="match status" value="1"/>
</dbReference>
<keyword evidence="5 6" id="KW-0539">Nucleus</keyword>
<dbReference type="PANTHER" id="PTHR12945">
    <property type="entry name" value="TRANSLATION INITIATION FACTOR EIF3-RELATED"/>
    <property type="match status" value="1"/>
</dbReference>
<comment type="caution">
    <text evidence="8">The sequence shown here is derived from an EMBL/GenBank/DDBJ whole genome shotgun (WGS) entry which is preliminary data.</text>
</comment>
<evidence type="ECO:0000256" key="2">
    <source>
        <dbReference type="ARBA" id="ARBA00008320"/>
    </source>
</evidence>
<keyword evidence="4 6" id="KW-0819">tRNA processing</keyword>
<comment type="function">
    <text evidence="6">Substrate-binding subunit of tRNA (adenine-N1-)-methyltransferase, which catalyzes the formation of N1-methyladenine at position 58 (m1A58) in initiator methionyl-tRNA.</text>
</comment>
<dbReference type="GO" id="GO:0030488">
    <property type="term" value="P:tRNA methylation"/>
    <property type="evidence" value="ECO:0007669"/>
    <property type="project" value="InterPro"/>
</dbReference>
<evidence type="ECO:0000256" key="6">
    <source>
        <dbReference type="PIRNR" id="PIRNR038170"/>
    </source>
</evidence>
<dbReference type="EMBL" id="JAEPRB010000022">
    <property type="protein sequence ID" value="KAG2225938.1"/>
    <property type="molecule type" value="Genomic_DNA"/>
</dbReference>
<dbReference type="InterPro" id="IPR017423">
    <property type="entry name" value="TRM6"/>
</dbReference>
<comment type="subunit">
    <text evidence="6">Heterotetramer.</text>
</comment>
<dbReference type="GO" id="GO:0005634">
    <property type="term" value="C:nucleus"/>
    <property type="evidence" value="ECO:0007669"/>
    <property type="project" value="UniProtKB-SubCell"/>
</dbReference>
<comment type="similarity">
    <text evidence="2 6">Belongs to the TRM6/GCD10 family.</text>
</comment>
<evidence type="ECO:0000256" key="3">
    <source>
        <dbReference type="ARBA" id="ARBA00021704"/>
    </source>
</evidence>
<dbReference type="InterPro" id="IPR029063">
    <property type="entry name" value="SAM-dependent_MTases_sf"/>
</dbReference>
<organism evidence="8 9">
    <name type="scientific">Circinella minor</name>
    <dbReference type="NCBI Taxonomy" id="1195481"/>
    <lineage>
        <taxon>Eukaryota</taxon>
        <taxon>Fungi</taxon>
        <taxon>Fungi incertae sedis</taxon>
        <taxon>Mucoromycota</taxon>
        <taxon>Mucoromycotina</taxon>
        <taxon>Mucoromycetes</taxon>
        <taxon>Mucorales</taxon>
        <taxon>Lichtheimiaceae</taxon>
        <taxon>Circinella</taxon>
    </lineage>
</organism>
<dbReference type="OrthoDB" id="10254665at2759"/>
<dbReference type="PANTHER" id="PTHR12945:SF0">
    <property type="entry name" value="TRNA (ADENINE(58)-N(1))-METHYLTRANSFERASE NON-CATALYTIC SUBUNIT TRM6"/>
    <property type="match status" value="1"/>
</dbReference>
<feature type="compositionally biased region" description="Basic and acidic residues" evidence="7">
    <location>
        <begin position="446"/>
        <end position="485"/>
    </location>
</feature>
<name>A0A8H7VRC4_9FUNG</name>
<dbReference type="AlphaFoldDB" id="A0A8H7VRC4"/>
<evidence type="ECO:0000256" key="5">
    <source>
        <dbReference type="ARBA" id="ARBA00023242"/>
    </source>
</evidence>
<keyword evidence="9" id="KW-1185">Reference proteome</keyword>
<proteinExistence type="inferred from homology"/>
<dbReference type="GO" id="GO:0031515">
    <property type="term" value="C:tRNA (m1A) methyltransferase complex"/>
    <property type="evidence" value="ECO:0007669"/>
    <property type="project" value="UniProtKB-UniRule"/>
</dbReference>
<gene>
    <name evidence="8" type="ORF">INT45_006634</name>
</gene>
<evidence type="ECO:0000313" key="9">
    <source>
        <dbReference type="Proteomes" id="UP000646827"/>
    </source>
</evidence>
<sequence length="495" mass="56256">MATTKGVTPTTVGSTKPTVVPVTTTTDDIEEDFPHIRENQYVLIHMPSGNVKMVNLKPKSQVSLGKFGTFSSNNLIDKPFGLSYEIYDQKGNIRPVRNWALATVEETNANNQNILDTAGVQKLTHEEVEKLKQEGLKGNMKHDDIINKIIESHSEFDKKTEYSKAKYIQRKRKKFMKVFTPVRPTLYSLAQFFFNKNPDKIRNMRVDTLSQIISLANIHANSKMLVVDDTQGLIVSAMAERMGGYGKIVGIHDGDHQNYDVMRYMNFSKRILESVHTIPLAKIDPNESEEEFVPRSEEEIAAMSEAELRGYERRQKVAASKAETRKLFFDGKFDGLIISSQYTPETVIKKLVPYLSGSRRIVVYSHSKEVLLEAAHYMRKSTEFLAVDITESSLRQYQVLPGRTHPEMTTSAGGGYLLSAIKIIDCPFDMSQVYSENNARRKKRRNEKEQKKLSEKKSSGEKEETSEEKPVIEEEEQKKSEKMDITEDGESTTTA</sequence>
<evidence type="ECO:0000256" key="7">
    <source>
        <dbReference type="SAM" id="MobiDB-lite"/>
    </source>
</evidence>
<reference evidence="8 9" key="1">
    <citation type="submission" date="2020-12" db="EMBL/GenBank/DDBJ databases">
        <title>Metabolic potential, ecology and presence of endohyphal bacteria is reflected in genomic diversity of Mucoromycotina.</title>
        <authorList>
            <person name="Muszewska A."/>
            <person name="Okrasinska A."/>
            <person name="Steczkiewicz K."/>
            <person name="Drgas O."/>
            <person name="Orlowska M."/>
            <person name="Perlinska-Lenart U."/>
            <person name="Aleksandrzak-Piekarczyk T."/>
            <person name="Szatraj K."/>
            <person name="Zielenkiewicz U."/>
            <person name="Pilsyk S."/>
            <person name="Malc E."/>
            <person name="Mieczkowski P."/>
            <person name="Kruszewska J.S."/>
            <person name="Biernat P."/>
            <person name="Pawlowska J."/>
        </authorList>
    </citation>
    <scope>NUCLEOTIDE SEQUENCE [LARGE SCALE GENOMIC DNA]</scope>
    <source>
        <strain evidence="8 9">CBS 142.35</strain>
    </source>
</reference>
<dbReference type="Pfam" id="PF04189">
    <property type="entry name" value="Gcd10p"/>
    <property type="match status" value="1"/>
</dbReference>
<feature type="compositionally biased region" description="Acidic residues" evidence="7">
    <location>
        <begin position="486"/>
        <end position="495"/>
    </location>
</feature>
<dbReference type="Proteomes" id="UP000646827">
    <property type="component" value="Unassembled WGS sequence"/>
</dbReference>
<protein>
    <recommendedName>
        <fullName evidence="3 6">tRNA (adenine(58)-N(1))-methyltransferase non-catalytic subunit TRM6</fullName>
    </recommendedName>
</protein>
<feature type="region of interest" description="Disordered" evidence="7">
    <location>
        <begin position="436"/>
        <end position="495"/>
    </location>
</feature>
<evidence type="ECO:0000256" key="1">
    <source>
        <dbReference type="ARBA" id="ARBA00004123"/>
    </source>
</evidence>
<accession>A0A8H7VRC4</accession>
<dbReference type="PIRSF" id="PIRSF038170">
    <property type="entry name" value="tRNA_m1A_mtfrase"/>
    <property type="match status" value="1"/>
</dbReference>
<evidence type="ECO:0000256" key="4">
    <source>
        <dbReference type="ARBA" id="ARBA00022694"/>
    </source>
</evidence>